<evidence type="ECO:0000256" key="6">
    <source>
        <dbReference type="PROSITE-ProRule" id="PRU00433"/>
    </source>
</evidence>
<organism evidence="8 9">
    <name type="scientific">Croceibacterium mercuriale</name>
    <dbReference type="NCBI Taxonomy" id="1572751"/>
    <lineage>
        <taxon>Bacteria</taxon>
        <taxon>Pseudomonadati</taxon>
        <taxon>Pseudomonadota</taxon>
        <taxon>Alphaproteobacteria</taxon>
        <taxon>Sphingomonadales</taxon>
        <taxon>Erythrobacteraceae</taxon>
        <taxon>Croceibacterium</taxon>
    </lineage>
</organism>
<evidence type="ECO:0000259" key="7">
    <source>
        <dbReference type="PROSITE" id="PS51007"/>
    </source>
</evidence>
<proteinExistence type="predicted"/>
<dbReference type="OrthoDB" id="9805828at2"/>
<dbReference type="SUPFAM" id="SSF46626">
    <property type="entry name" value="Cytochrome c"/>
    <property type="match status" value="1"/>
</dbReference>
<evidence type="ECO:0000256" key="2">
    <source>
        <dbReference type="ARBA" id="ARBA00022617"/>
    </source>
</evidence>
<dbReference type="AlphaFoldDB" id="A0A0B2BY85"/>
<dbReference type="PROSITE" id="PS51007">
    <property type="entry name" value="CYTC"/>
    <property type="match status" value="1"/>
</dbReference>
<name>A0A0B2BY85_9SPHN</name>
<dbReference type="GO" id="GO:0020037">
    <property type="term" value="F:heme binding"/>
    <property type="evidence" value="ECO:0007669"/>
    <property type="project" value="InterPro"/>
</dbReference>
<evidence type="ECO:0000256" key="1">
    <source>
        <dbReference type="ARBA" id="ARBA00022448"/>
    </source>
</evidence>
<evidence type="ECO:0000256" key="3">
    <source>
        <dbReference type="ARBA" id="ARBA00022723"/>
    </source>
</evidence>
<sequence length="147" mass="15442">MQIHRQIAILLLMVAFAACSDERREERLRAAGPEPDLAALLRVADADVGQGKFARCSACHTITAGGANLAGPNLAGIHGKGLAQGNPRFGYTAALLAAGAHGRRWDDATLDAWLADPQGMVPGTSMRFAGIPDPLDRADIIAFLRAS</sequence>
<dbReference type="PRINTS" id="PR00604">
    <property type="entry name" value="CYTCHRMECIAB"/>
</dbReference>
<keyword evidence="4" id="KW-0249">Electron transport</keyword>
<reference evidence="8 9" key="1">
    <citation type="submission" date="2014-11" db="EMBL/GenBank/DDBJ databases">
        <title>Draft genome sequence of Kirrobacter mercurialis.</title>
        <authorList>
            <person name="Coil D.A."/>
            <person name="Eisen J.A."/>
        </authorList>
    </citation>
    <scope>NUCLEOTIDE SEQUENCE [LARGE SCALE GENOMIC DNA]</scope>
    <source>
        <strain evidence="8 9">Coronado</strain>
    </source>
</reference>
<feature type="domain" description="Cytochrome c" evidence="7">
    <location>
        <begin position="44"/>
        <end position="147"/>
    </location>
</feature>
<dbReference type="Gene3D" id="1.10.760.10">
    <property type="entry name" value="Cytochrome c-like domain"/>
    <property type="match status" value="1"/>
</dbReference>
<dbReference type="InterPro" id="IPR036909">
    <property type="entry name" value="Cyt_c-like_dom_sf"/>
</dbReference>
<accession>A0A0B2BY85</accession>
<dbReference type="Pfam" id="PF00034">
    <property type="entry name" value="Cytochrom_C"/>
    <property type="match status" value="1"/>
</dbReference>
<keyword evidence="1" id="KW-0813">Transport</keyword>
<keyword evidence="3 6" id="KW-0479">Metal-binding</keyword>
<evidence type="ECO:0000256" key="5">
    <source>
        <dbReference type="ARBA" id="ARBA00023004"/>
    </source>
</evidence>
<keyword evidence="9" id="KW-1185">Reference proteome</keyword>
<evidence type="ECO:0000256" key="4">
    <source>
        <dbReference type="ARBA" id="ARBA00022982"/>
    </source>
</evidence>
<dbReference type="PANTHER" id="PTHR11961">
    <property type="entry name" value="CYTOCHROME C"/>
    <property type="match status" value="1"/>
</dbReference>
<keyword evidence="2 6" id="KW-0349">Heme</keyword>
<evidence type="ECO:0000313" key="9">
    <source>
        <dbReference type="Proteomes" id="UP000030988"/>
    </source>
</evidence>
<protein>
    <submittedName>
        <fullName evidence="8">Cytochrome C</fullName>
    </submittedName>
</protein>
<evidence type="ECO:0000313" key="8">
    <source>
        <dbReference type="EMBL" id="KHL24972.1"/>
    </source>
</evidence>
<gene>
    <name evidence="8" type="ORF">PK98_14095</name>
</gene>
<comment type="caution">
    <text evidence="8">The sequence shown here is derived from an EMBL/GenBank/DDBJ whole genome shotgun (WGS) entry which is preliminary data.</text>
</comment>
<dbReference type="RefSeq" id="WP_039097441.1">
    <property type="nucleotide sequence ID" value="NZ_JTDN01000002.1"/>
</dbReference>
<dbReference type="InterPro" id="IPR002327">
    <property type="entry name" value="Cyt_c_1A/1B"/>
</dbReference>
<dbReference type="Proteomes" id="UP000030988">
    <property type="component" value="Unassembled WGS sequence"/>
</dbReference>
<dbReference type="EMBL" id="JTDN01000002">
    <property type="protein sequence ID" value="KHL24972.1"/>
    <property type="molecule type" value="Genomic_DNA"/>
</dbReference>
<dbReference type="InterPro" id="IPR009056">
    <property type="entry name" value="Cyt_c-like_dom"/>
</dbReference>
<dbReference type="PROSITE" id="PS51257">
    <property type="entry name" value="PROKAR_LIPOPROTEIN"/>
    <property type="match status" value="1"/>
</dbReference>
<dbReference type="GO" id="GO:0046872">
    <property type="term" value="F:metal ion binding"/>
    <property type="evidence" value="ECO:0007669"/>
    <property type="project" value="UniProtKB-KW"/>
</dbReference>
<dbReference type="STRING" id="1572751.PK98_14095"/>
<dbReference type="GO" id="GO:0009055">
    <property type="term" value="F:electron transfer activity"/>
    <property type="evidence" value="ECO:0007669"/>
    <property type="project" value="InterPro"/>
</dbReference>
<keyword evidence="5 6" id="KW-0408">Iron</keyword>